<comment type="caution">
    <text evidence="1">The sequence shown here is derived from an EMBL/GenBank/DDBJ whole genome shotgun (WGS) entry which is preliminary data.</text>
</comment>
<dbReference type="EMBL" id="SNXE01000008">
    <property type="protein sequence ID" value="TDP06558.1"/>
    <property type="molecule type" value="Genomic_DNA"/>
</dbReference>
<protein>
    <submittedName>
        <fullName evidence="1">WbqC-like protein</fullName>
    </submittedName>
</protein>
<proteinExistence type="predicted"/>
<organism evidence="1 2">
    <name type="scientific">Roseateles asaccharophilus</name>
    <dbReference type="NCBI Taxonomy" id="582607"/>
    <lineage>
        <taxon>Bacteria</taxon>
        <taxon>Pseudomonadati</taxon>
        <taxon>Pseudomonadota</taxon>
        <taxon>Betaproteobacteria</taxon>
        <taxon>Burkholderiales</taxon>
        <taxon>Sphaerotilaceae</taxon>
        <taxon>Roseateles</taxon>
    </lineage>
</organism>
<gene>
    <name evidence="1" type="ORF">DFR39_10826</name>
</gene>
<evidence type="ECO:0000313" key="1">
    <source>
        <dbReference type="EMBL" id="TDP06558.1"/>
    </source>
</evidence>
<dbReference type="Pfam" id="PF08889">
    <property type="entry name" value="WbqC"/>
    <property type="match status" value="1"/>
</dbReference>
<dbReference type="InterPro" id="IPR014985">
    <property type="entry name" value="WbqC"/>
</dbReference>
<name>A0A4R6MWH3_9BURK</name>
<sequence length="235" mass="27853">MTRVVVLQSNYIPWKGYFDLIRDADVFCFYDDVQFTKNDWRNRNRIKTAQGTRWLSVPVGTDLNRLVCEVRMSDSRWQASHWESLKQAYSKQPYFRYYREFFEEIYRARQWSSLSELNQYLVRKISAELLGIKTRFDDSRNYQTEGRRLERLMGLLKQLQCSHYVSGPAAKDYIDAAEFEAAGIQLVWKDYSGYPVYEQPYPPFEHGVSILDLLFCVGPSAPQYIWGWRSPPSEI</sequence>
<keyword evidence="2" id="KW-1185">Reference proteome</keyword>
<accession>A0A4R6MWH3</accession>
<dbReference type="Proteomes" id="UP000295357">
    <property type="component" value="Unassembled WGS sequence"/>
</dbReference>
<dbReference type="AlphaFoldDB" id="A0A4R6MWH3"/>
<dbReference type="RefSeq" id="WP_211343887.1">
    <property type="nucleotide sequence ID" value="NZ_JAUFPJ010000009.1"/>
</dbReference>
<evidence type="ECO:0000313" key="2">
    <source>
        <dbReference type="Proteomes" id="UP000295357"/>
    </source>
</evidence>
<reference evidence="1 2" key="1">
    <citation type="submission" date="2019-03" db="EMBL/GenBank/DDBJ databases">
        <title>Genomic Encyclopedia of Type Strains, Phase IV (KMG-IV): sequencing the most valuable type-strain genomes for metagenomic binning, comparative biology and taxonomic classification.</title>
        <authorList>
            <person name="Goeker M."/>
        </authorList>
    </citation>
    <scope>NUCLEOTIDE SEQUENCE [LARGE SCALE GENOMIC DNA]</scope>
    <source>
        <strain evidence="1 2">DSM 25082</strain>
    </source>
</reference>